<evidence type="ECO:0000256" key="8">
    <source>
        <dbReference type="ARBA" id="ARBA00022448"/>
    </source>
</evidence>
<dbReference type="Proteomes" id="UP000887575">
    <property type="component" value="Unassembled WGS sequence"/>
</dbReference>
<comment type="similarity">
    <text evidence="6">Belongs to the frataxin family.</text>
</comment>
<dbReference type="GO" id="GO:0006679">
    <property type="term" value="P:glucosylceramide biosynthetic process"/>
    <property type="evidence" value="ECO:0007669"/>
    <property type="project" value="TreeGrafter"/>
</dbReference>
<evidence type="ECO:0000256" key="22">
    <source>
        <dbReference type="ARBA" id="ARBA00023136"/>
    </source>
</evidence>
<evidence type="ECO:0000256" key="4">
    <source>
        <dbReference type="ARBA" id="ARBA00004991"/>
    </source>
</evidence>
<dbReference type="GO" id="GO:0000139">
    <property type="term" value="C:Golgi membrane"/>
    <property type="evidence" value="ECO:0007669"/>
    <property type="project" value="UniProtKB-SubCell"/>
</dbReference>
<proteinExistence type="inferred from homology"/>
<keyword evidence="9" id="KW-0410">Iron transport</keyword>
<keyword evidence="7" id="KW-0409">Iron storage</keyword>
<dbReference type="PANTHER" id="PTHR12726:SF0">
    <property type="entry name" value="CERAMIDE GLUCOSYLTRANSFERASE"/>
    <property type="match status" value="1"/>
</dbReference>
<evidence type="ECO:0000256" key="11">
    <source>
        <dbReference type="ARBA" id="ARBA00022676"/>
    </source>
</evidence>
<evidence type="ECO:0000256" key="6">
    <source>
        <dbReference type="ARBA" id="ARBA00008183"/>
    </source>
</evidence>
<comment type="catalytic activity">
    <reaction evidence="25">
        <text>N-(9Z-octadecenoyl)-sphing-4-enine + UDP-alpha-D-xylose = beta-D-xylosyl-(1&lt;-&gt;1')-N-(9Z-octadecenoyl)-sphing-4-enine + UDP + H(+)</text>
        <dbReference type="Rhea" id="RHEA:70247"/>
        <dbReference type="ChEBI" id="CHEBI:15378"/>
        <dbReference type="ChEBI" id="CHEBI:57632"/>
        <dbReference type="ChEBI" id="CHEBI:58223"/>
        <dbReference type="ChEBI" id="CHEBI:77996"/>
        <dbReference type="ChEBI" id="CHEBI:189081"/>
    </reaction>
    <physiologicalReaction direction="left-to-right" evidence="25">
        <dbReference type="Rhea" id="RHEA:70248"/>
    </physiologicalReaction>
</comment>
<dbReference type="GO" id="GO:0016226">
    <property type="term" value="P:iron-sulfur cluster assembly"/>
    <property type="evidence" value="ECO:0007669"/>
    <property type="project" value="InterPro"/>
</dbReference>
<evidence type="ECO:0000256" key="3">
    <source>
        <dbReference type="ARBA" id="ARBA00004760"/>
    </source>
</evidence>
<evidence type="ECO:0000313" key="28">
    <source>
        <dbReference type="WBParaSite" id="MBELARI_LOCUS1600"/>
    </source>
</evidence>
<comment type="similarity">
    <text evidence="5">Belongs to the glycosyltransferase 2 family.</text>
</comment>
<keyword evidence="15 26" id="KW-1133">Transmembrane helix</keyword>
<dbReference type="InterPro" id="IPR029044">
    <property type="entry name" value="Nucleotide-diphossugar_trans"/>
</dbReference>
<keyword evidence="22 26" id="KW-0472">Membrane</keyword>
<reference evidence="28" key="1">
    <citation type="submission" date="2024-02" db="UniProtKB">
        <authorList>
            <consortium name="WormBaseParasite"/>
        </authorList>
    </citation>
    <scope>IDENTIFICATION</scope>
</reference>
<dbReference type="InterPro" id="IPR025993">
    <property type="entry name" value="Ceramide_glucosylTrfase"/>
</dbReference>
<evidence type="ECO:0000256" key="25">
    <source>
        <dbReference type="ARBA" id="ARBA00048104"/>
    </source>
</evidence>
<comment type="subcellular location">
    <subcellularLocation>
        <location evidence="2">Golgi apparatus membrane</location>
        <topology evidence="2">Multi-pass membrane protein</topology>
    </subcellularLocation>
    <subcellularLocation>
        <location evidence="1">Mitochondrion</location>
    </subcellularLocation>
</comment>
<evidence type="ECO:0000256" key="16">
    <source>
        <dbReference type="ARBA" id="ARBA00023002"/>
    </source>
</evidence>
<evidence type="ECO:0000256" key="18">
    <source>
        <dbReference type="ARBA" id="ARBA00023034"/>
    </source>
</evidence>
<keyword evidence="16" id="KW-0560">Oxidoreductase</keyword>
<dbReference type="AlphaFoldDB" id="A0AAF3EPW4"/>
<keyword evidence="13 26" id="KW-0812">Transmembrane</keyword>
<dbReference type="GO" id="GO:0006879">
    <property type="term" value="P:intracellular iron ion homeostasis"/>
    <property type="evidence" value="ECO:0007669"/>
    <property type="project" value="UniProtKB-KW"/>
</dbReference>
<dbReference type="InterPro" id="IPR036524">
    <property type="entry name" value="Frataxin/CyaY_sf"/>
</dbReference>
<evidence type="ECO:0000313" key="27">
    <source>
        <dbReference type="Proteomes" id="UP000887575"/>
    </source>
</evidence>
<keyword evidence="18" id="KW-0333">Golgi apparatus</keyword>
<evidence type="ECO:0000256" key="9">
    <source>
        <dbReference type="ARBA" id="ARBA00022496"/>
    </source>
</evidence>
<dbReference type="Gene3D" id="3.30.920.10">
    <property type="entry name" value="Frataxin/CyaY"/>
    <property type="match status" value="1"/>
</dbReference>
<dbReference type="PROSITE" id="PS50810">
    <property type="entry name" value="FRATAXIN_2"/>
    <property type="match status" value="1"/>
</dbReference>
<evidence type="ECO:0000256" key="26">
    <source>
        <dbReference type="SAM" id="Phobius"/>
    </source>
</evidence>
<keyword evidence="12" id="KW-0808">Transferase</keyword>
<dbReference type="SUPFAM" id="SSF53448">
    <property type="entry name" value="Nucleotide-diphospho-sugar transferases"/>
    <property type="match status" value="1"/>
</dbReference>
<comment type="catalytic activity">
    <reaction evidence="23">
        <text>UDP-alpha-D-xylose + an N-acylsphing-4-enine = a beta-D-xylosyl-(1&lt;-&gt;1')-N-acylsphing-4-enine + UDP + H(+)</text>
        <dbReference type="Rhea" id="RHEA:70243"/>
        <dbReference type="ChEBI" id="CHEBI:15378"/>
        <dbReference type="ChEBI" id="CHEBI:52639"/>
        <dbReference type="ChEBI" id="CHEBI:57632"/>
        <dbReference type="ChEBI" id="CHEBI:58223"/>
        <dbReference type="ChEBI" id="CHEBI:189068"/>
    </reaction>
    <physiologicalReaction direction="left-to-right" evidence="23">
        <dbReference type="Rhea" id="RHEA:70244"/>
    </physiologicalReaction>
</comment>
<dbReference type="Pfam" id="PF13506">
    <property type="entry name" value="Glyco_transf_21"/>
    <property type="match status" value="1"/>
</dbReference>
<evidence type="ECO:0000256" key="23">
    <source>
        <dbReference type="ARBA" id="ARBA00047869"/>
    </source>
</evidence>
<dbReference type="FunFam" id="3.90.550.10:FF:000041">
    <property type="entry name" value="UDP-glucose ceramide glucosyltransferase"/>
    <property type="match status" value="1"/>
</dbReference>
<dbReference type="SMART" id="SM01219">
    <property type="entry name" value="Frataxin_Cyay"/>
    <property type="match status" value="1"/>
</dbReference>
<dbReference type="InterPro" id="IPR020895">
    <property type="entry name" value="Frataxin_CS"/>
</dbReference>
<accession>A0AAF3EPW4</accession>
<evidence type="ECO:0000256" key="1">
    <source>
        <dbReference type="ARBA" id="ARBA00004173"/>
    </source>
</evidence>
<evidence type="ECO:0000256" key="21">
    <source>
        <dbReference type="ARBA" id="ARBA00023128"/>
    </source>
</evidence>
<evidence type="ECO:0000256" key="7">
    <source>
        <dbReference type="ARBA" id="ARBA00022434"/>
    </source>
</evidence>
<dbReference type="WBParaSite" id="MBELARI_LOCUS1600">
    <property type="protein sequence ID" value="MBELARI_LOCUS1600"/>
    <property type="gene ID" value="MBELARI_LOCUS1600"/>
</dbReference>
<comment type="pathway">
    <text evidence="4">Sphingolipid metabolism.</text>
</comment>
<evidence type="ECO:0000256" key="13">
    <source>
        <dbReference type="ARBA" id="ARBA00022692"/>
    </source>
</evidence>
<dbReference type="SUPFAM" id="SSF55387">
    <property type="entry name" value="Frataxin/Nqo15-like"/>
    <property type="match status" value="1"/>
</dbReference>
<keyword evidence="19" id="KW-0406">Ion transport</keyword>
<dbReference type="InterPro" id="IPR002908">
    <property type="entry name" value="Frataxin/CyaY"/>
</dbReference>
<dbReference type="Pfam" id="PF01491">
    <property type="entry name" value="Frataxin_Cyay"/>
    <property type="match status" value="1"/>
</dbReference>
<keyword evidence="17" id="KW-0408">Iron</keyword>
<evidence type="ECO:0000256" key="2">
    <source>
        <dbReference type="ARBA" id="ARBA00004653"/>
    </source>
</evidence>
<evidence type="ECO:0000256" key="10">
    <source>
        <dbReference type="ARBA" id="ARBA00022516"/>
    </source>
</evidence>
<sequence>MSVLFLISEFGVVFFLDKRAHSTTPSLKTFPFYQKIVNHNFYCFRAELAARGLLNSIVASATVALCTAASPSGDCVSTSAEESLWDGVLALTARLHPLMVPLPSTVRIPKFIGVPLSIGFLIFLTGVYLIHFIAFFYSKYKVNKVVSYKKRTAGVSVVKPLVGVDDNLESNLETYFNVRYHEFELLFCVHDNDDPALSVVHRLMRKYPAVNARIFCGGEDVGLNPKINNMMPAYRAAKYPFILISDCSIRVQPEVLQDMANAMTEGVGLVTQTPFSVDRPGLGSALEKVYFGTSHARMYLAGNCMGFVCSTGMSCLLRKIALEECGGLQAFGRYLAEDYFFGVELVKRGWKTSIGTLPTMQNSAGVTADQFTARICRWMKLRIAMLPFTILLEPIQDCILSGILAASSMSYLVGMHSLIYFSLHTLFWFAMDYALISSLQNGPLKYTFSQFLHIWLIREASAFPTYLRALLQPEITWRRGTYRLRWGGRATLAAFERRHLALLQVGRALCTSNSLISQGEYEARSNESLEKLYSYFDTFPEICNVSKEYDVSYAMGVLNVVVSSQVGTYVINKQSPNKQIWLSSPFSGPKRYDLIDQKWTYLREGECLDVLLTREFRKIYGSDTINFTAHI</sequence>
<evidence type="ECO:0000256" key="14">
    <source>
        <dbReference type="ARBA" id="ARBA00022946"/>
    </source>
</evidence>
<protein>
    <recommendedName>
        <fullName evidence="29">Ceramide glucosyltransferase</fullName>
    </recommendedName>
</protein>
<keyword evidence="11" id="KW-0328">Glycosyltransferase</keyword>
<dbReference type="GO" id="GO:0008120">
    <property type="term" value="F:ceramide glucosyltransferase activity"/>
    <property type="evidence" value="ECO:0007669"/>
    <property type="project" value="UniProtKB-ARBA"/>
</dbReference>
<keyword evidence="27" id="KW-1185">Reference proteome</keyword>
<keyword evidence="10" id="KW-0444">Lipid biosynthesis</keyword>
<dbReference type="GO" id="GO:0004322">
    <property type="term" value="F:ferroxidase activity"/>
    <property type="evidence" value="ECO:0007669"/>
    <property type="project" value="UniProtKB-EC"/>
</dbReference>
<keyword evidence="20" id="KW-0443">Lipid metabolism</keyword>
<keyword evidence="8" id="KW-0813">Transport</keyword>
<evidence type="ECO:0000256" key="17">
    <source>
        <dbReference type="ARBA" id="ARBA00023004"/>
    </source>
</evidence>
<comment type="catalytic activity">
    <reaction evidence="24">
        <text>4 Fe(2+) + O2 + 4 H(+) = 4 Fe(3+) + 2 H2O</text>
        <dbReference type="Rhea" id="RHEA:11148"/>
        <dbReference type="ChEBI" id="CHEBI:15377"/>
        <dbReference type="ChEBI" id="CHEBI:15378"/>
        <dbReference type="ChEBI" id="CHEBI:15379"/>
        <dbReference type="ChEBI" id="CHEBI:29033"/>
        <dbReference type="ChEBI" id="CHEBI:29034"/>
        <dbReference type="EC" id="1.16.3.1"/>
    </reaction>
</comment>
<dbReference type="NCBIfam" id="TIGR03421">
    <property type="entry name" value="FeS_CyaY"/>
    <property type="match status" value="1"/>
</dbReference>
<evidence type="ECO:0000256" key="24">
    <source>
        <dbReference type="ARBA" id="ARBA00047990"/>
    </source>
</evidence>
<feature type="transmembrane region" description="Helical" evidence="26">
    <location>
        <begin position="111"/>
        <end position="137"/>
    </location>
</feature>
<dbReference type="GO" id="GO:0006826">
    <property type="term" value="P:iron ion transport"/>
    <property type="evidence" value="ECO:0007669"/>
    <property type="project" value="UniProtKB-KW"/>
</dbReference>
<dbReference type="Gene3D" id="3.90.550.10">
    <property type="entry name" value="Spore Coat Polysaccharide Biosynthesis Protein SpsA, Chain A"/>
    <property type="match status" value="1"/>
</dbReference>
<organism evidence="27 28">
    <name type="scientific">Mesorhabditis belari</name>
    <dbReference type="NCBI Taxonomy" id="2138241"/>
    <lineage>
        <taxon>Eukaryota</taxon>
        <taxon>Metazoa</taxon>
        <taxon>Ecdysozoa</taxon>
        <taxon>Nematoda</taxon>
        <taxon>Chromadorea</taxon>
        <taxon>Rhabditida</taxon>
        <taxon>Rhabditina</taxon>
        <taxon>Rhabditomorpha</taxon>
        <taxon>Rhabditoidea</taxon>
        <taxon>Rhabditidae</taxon>
        <taxon>Mesorhabditinae</taxon>
        <taxon>Mesorhabditis</taxon>
    </lineage>
</organism>
<dbReference type="PROSITE" id="PS01344">
    <property type="entry name" value="FRATAXIN_1"/>
    <property type="match status" value="1"/>
</dbReference>
<keyword evidence="14" id="KW-0809">Transit peptide</keyword>
<dbReference type="InterPro" id="IPR017789">
    <property type="entry name" value="Frataxin"/>
</dbReference>
<dbReference type="GO" id="GO:0008199">
    <property type="term" value="F:ferric iron binding"/>
    <property type="evidence" value="ECO:0007669"/>
    <property type="project" value="InterPro"/>
</dbReference>
<name>A0AAF3EPW4_9BILA</name>
<evidence type="ECO:0000256" key="19">
    <source>
        <dbReference type="ARBA" id="ARBA00023065"/>
    </source>
</evidence>
<evidence type="ECO:0008006" key="29">
    <source>
        <dbReference type="Google" id="ProtNLM"/>
    </source>
</evidence>
<dbReference type="PANTHER" id="PTHR12726">
    <property type="entry name" value="CERAMIDE GLUCOSYLTRANSFERASE"/>
    <property type="match status" value="1"/>
</dbReference>
<dbReference type="NCBIfam" id="TIGR03422">
    <property type="entry name" value="mito_frataxin"/>
    <property type="match status" value="1"/>
</dbReference>
<evidence type="ECO:0000256" key="12">
    <source>
        <dbReference type="ARBA" id="ARBA00022679"/>
    </source>
</evidence>
<comment type="pathway">
    <text evidence="3">Lipid metabolism; sphingolipid metabolism.</text>
</comment>
<evidence type="ECO:0000256" key="20">
    <source>
        <dbReference type="ARBA" id="ARBA00023098"/>
    </source>
</evidence>
<evidence type="ECO:0000256" key="15">
    <source>
        <dbReference type="ARBA" id="ARBA00022989"/>
    </source>
</evidence>
<dbReference type="CDD" id="cd02520">
    <property type="entry name" value="Glucosylceramide_synthase"/>
    <property type="match status" value="1"/>
</dbReference>
<dbReference type="GO" id="GO:0005739">
    <property type="term" value="C:mitochondrion"/>
    <property type="evidence" value="ECO:0007669"/>
    <property type="project" value="UniProtKB-SubCell"/>
</dbReference>
<evidence type="ECO:0000256" key="5">
    <source>
        <dbReference type="ARBA" id="ARBA00006739"/>
    </source>
</evidence>
<keyword evidence="21" id="KW-0496">Mitochondrion</keyword>